<dbReference type="InterPro" id="IPR045000">
    <property type="entry name" value="TR"/>
</dbReference>
<dbReference type="Pfam" id="PF00078">
    <property type="entry name" value="RVT_1"/>
    <property type="match status" value="1"/>
</dbReference>
<dbReference type="CDD" id="cd06222">
    <property type="entry name" value="RNase_H_like"/>
    <property type="match status" value="1"/>
</dbReference>
<dbReference type="Gene3D" id="3.60.10.10">
    <property type="entry name" value="Endonuclease/exonuclease/phosphatase"/>
    <property type="match status" value="1"/>
</dbReference>
<dbReference type="InterPro" id="IPR036691">
    <property type="entry name" value="Endo/exonu/phosph_ase_sf"/>
</dbReference>
<dbReference type="PANTHER" id="PTHR42898:SF2">
    <property type="entry name" value="ENOYL-(ACYL CARRIER) REDUCTASE"/>
    <property type="match status" value="1"/>
</dbReference>
<feature type="region of interest" description="Disordered" evidence="5">
    <location>
        <begin position="311"/>
        <end position="338"/>
    </location>
</feature>
<dbReference type="InterPro" id="IPR012337">
    <property type="entry name" value="RNaseH-like_sf"/>
</dbReference>
<dbReference type="Pfam" id="PF13966">
    <property type="entry name" value="zf-RVT"/>
    <property type="match status" value="1"/>
</dbReference>
<dbReference type="InterPro" id="IPR002347">
    <property type="entry name" value="SDR_fam"/>
</dbReference>
<feature type="compositionally biased region" description="Basic residues" evidence="5">
    <location>
        <begin position="35"/>
        <end position="44"/>
    </location>
</feature>
<dbReference type="PROSITE" id="PS50878">
    <property type="entry name" value="RT_POL"/>
    <property type="match status" value="1"/>
</dbReference>
<dbReference type="CDD" id="cd01650">
    <property type="entry name" value="RT_nLTR_like"/>
    <property type="match status" value="1"/>
</dbReference>
<dbReference type="EMBL" id="OIVN01000327">
    <property type="protein sequence ID" value="SPC78369.1"/>
    <property type="molecule type" value="Genomic_DNA"/>
</dbReference>
<dbReference type="InterPro" id="IPR036291">
    <property type="entry name" value="NAD(P)-bd_dom_sf"/>
</dbReference>
<dbReference type="Pfam" id="PF13456">
    <property type="entry name" value="RVT_3"/>
    <property type="match status" value="1"/>
</dbReference>
<dbReference type="SUPFAM" id="SSF51735">
    <property type="entry name" value="NAD(P)-binding Rossmann-fold domains"/>
    <property type="match status" value="3"/>
</dbReference>
<dbReference type="PANTHER" id="PTHR42898">
    <property type="entry name" value="TROPINONE REDUCTASE"/>
    <property type="match status" value="1"/>
</dbReference>
<feature type="compositionally biased region" description="Low complexity" evidence="5">
    <location>
        <begin position="57"/>
        <end position="69"/>
    </location>
</feature>
<dbReference type="PROSITE" id="PS50158">
    <property type="entry name" value="ZF_CCHC"/>
    <property type="match status" value="1"/>
</dbReference>
<dbReference type="PROSITE" id="PS50879">
    <property type="entry name" value="RNASE_H_1"/>
    <property type="match status" value="1"/>
</dbReference>
<feature type="domain" description="Reverse transcriptase" evidence="7">
    <location>
        <begin position="1118"/>
        <end position="1399"/>
    </location>
</feature>
<dbReference type="GO" id="GO:0016491">
    <property type="term" value="F:oxidoreductase activity"/>
    <property type="evidence" value="ECO:0007669"/>
    <property type="project" value="UniProtKB-KW"/>
</dbReference>
<dbReference type="GO" id="GO:0004523">
    <property type="term" value="F:RNA-DNA hybrid ribonuclease activity"/>
    <property type="evidence" value="ECO:0007669"/>
    <property type="project" value="InterPro"/>
</dbReference>
<dbReference type="GO" id="GO:0008270">
    <property type="term" value="F:zinc ion binding"/>
    <property type="evidence" value="ECO:0007669"/>
    <property type="project" value="UniProtKB-KW"/>
</dbReference>
<keyword evidence="1" id="KW-0521">NADP</keyword>
<dbReference type="Gene3D" id="3.40.50.720">
    <property type="entry name" value="NAD(P)-binding Rossmann-like Domain"/>
    <property type="match status" value="3"/>
</dbReference>
<feature type="compositionally biased region" description="Polar residues" evidence="5">
    <location>
        <begin position="325"/>
        <end position="336"/>
    </location>
</feature>
<dbReference type="Pfam" id="PF14111">
    <property type="entry name" value="DUF4283"/>
    <property type="match status" value="1"/>
</dbReference>
<dbReference type="InterPro" id="IPR036397">
    <property type="entry name" value="RNaseH_sf"/>
</dbReference>
<dbReference type="Pfam" id="PF00106">
    <property type="entry name" value="adh_short"/>
    <property type="match status" value="2"/>
</dbReference>
<dbReference type="InterPro" id="IPR025558">
    <property type="entry name" value="DUF4283"/>
</dbReference>
<accession>A0A2N9EUX6</accession>
<evidence type="ECO:0000256" key="3">
    <source>
        <dbReference type="ARBA" id="ARBA00025714"/>
    </source>
</evidence>
<evidence type="ECO:0000256" key="5">
    <source>
        <dbReference type="SAM" id="MobiDB-lite"/>
    </source>
</evidence>
<dbReference type="InterPro" id="IPR005135">
    <property type="entry name" value="Endo/exonuclease/phosphatase"/>
</dbReference>
<dbReference type="SUPFAM" id="SSF53098">
    <property type="entry name" value="Ribonuclease H-like"/>
    <property type="match status" value="1"/>
</dbReference>
<keyword evidence="4" id="KW-0479">Metal-binding</keyword>
<evidence type="ECO:0000256" key="4">
    <source>
        <dbReference type="PROSITE-ProRule" id="PRU00047"/>
    </source>
</evidence>
<dbReference type="Gene3D" id="3.30.420.10">
    <property type="entry name" value="Ribonuclease H-like superfamily/Ribonuclease H"/>
    <property type="match status" value="1"/>
</dbReference>
<name>A0A2N9EUX6_FAGSY</name>
<dbReference type="InterPro" id="IPR043502">
    <property type="entry name" value="DNA/RNA_pol_sf"/>
</dbReference>
<dbReference type="InterPro" id="IPR001878">
    <property type="entry name" value="Znf_CCHC"/>
</dbReference>
<evidence type="ECO:0000259" key="7">
    <source>
        <dbReference type="PROSITE" id="PS50878"/>
    </source>
</evidence>
<dbReference type="Pfam" id="PF03372">
    <property type="entry name" value="Exo_endo_phos"/>
    <property type="match status" value="1"/>
</dbReference>
<reference evidence="9" key="1">
    <citation type="submission" date="2018-02" db="EMBL/GenBank/DDBJ databases">
        <authorList>
            <person name="Cohen D.B."/>
            <person name="Kent A.D."/>
        </authorList>
    </citation>
    <scope>NUCLEOTIDE SEQUENCE</scope>
</reference>
<evidence type="ECO:0000256" key="1">
    <source>
        <dbReference type="ARBA" id="ARBA00022857"/>
    </source>
</evidence>
<dbReference type="SUPFAM" id="SSF56672">
    <property type="entry name" value="DNA/RNA polymerases"/>
    <property type="match status" value="1"/>
</dbReference>
<sequence>MDSDMSERLKEKDRDRKFGEVEGKNSVEEEDSIRRSTKKKKGSHLPRSEEPGMETMGGSEPGSPIGPSSRISYKESLLGTIPGAYERAFFGSSMEEDEFYSSDEEDEPPAEGEVVIKFSSELKRRIRAPWTASLIVKVFGRSVGYMFLVNKLKAIWKTNNGFSCVDLGLGFFLIKFENRDDFEDVLRNGPWFIGENFLSIRPWVPDFRASDASVSSVAVWVRLPELPVEYYHKDSLMHIGSGIGPVLRVDFNTASGARGRFARLCLQLDLDKPLIRTVRVGKLKLAVVYEGIGLLCFKCGKLGHKQEWCPAGGTAESSVPHESAPATSTPEENSNGFGPWMLVTRRKRQTKSVSQQVVVDTAERGRTIAVHNVPSVEVQVGDDGTAAIKVDNYPTRGKEQGKGKETKILAGGASQKVLKGQGGPPKTNRGPRSIVTPPTQNLNSLQSSIPSPYIHLEKPKELNSPVAPSAAPNTILEMTSTKWGLIPILKAPPSWSIQVNGKTIQITEDIIDLIRKDPLHVWGWYSENLTRAWAEIIPVAQPTDCQELPRLTDLVWLQEVSPFWNFMTDIPRIDGIHCPLRIRSQPSPELRLKQFLEEVFSATLTEFEERKVLLSPQLCLEWKGNVSSIKLAQTAKCVPKFEIVIRNSELKGAGFLAYHFKMAALMNTIWEIWPEKAWNSLEAEGSWYPTLNPPFMSAHEIGLNVLTWNCRGVLNPCFRRALLELLHINDPAILILTETRLGGARAAELAKSFPFDGFLCTNTIGFAGGIWILWKSAAVELELLTSTEQEIHVSAQVKDSNSLWLLSAIYASPRRSERRVLWKNLMVISGLHNLPWVMVGDFNDIISGDEKWGGNFPVASRIAEYNNCMNTCSMLDLGFSGPKYTWSNGQDISTLIMQRLDRAWVNSEWRILFPEAYVTHLTRTHSDHCPILLSLWPSSHNSLPRPFRFENIWLSHPEFPTVVDKAWSAPCPNLLSTFELFTSLVTTWNKNTFGNIFFGNIFQRKKRILARINGMQCALATNPSEASARLEKSLRMEYGNILKLEEDFWALKSRVGWVVEGDRNTKFFHTTTLVRRRLRRVSWSLKPFKAPGPDGLHPGFFQHCWHQVGESVSKEVIQVFNSGKMPSYLNRTLIILIPKCLGPETLSHFRPISLCNTVYKIVTKIIVSRIRPILNNLISPYQTAFVPGRRGVDNVIIAQELIHTIQKKKGRLGHFILKIDLEKAYDRIEWSFIREVLILFKFPMSLVQLILECISSSSCAILYNGGQMDFFQPTRGIRQGDPLSPYIFILCMEYLSLKIFEACNSKTWKPIKASRRGPAFSHLFFADDLLLCAEASTSCCLTISRVLEDFCCVSGQKINLSKSKAFFSPNVSPENRISLCDILRVSSTPDLGRYLGFPLNSSGRNTRASNFIVERVQAKLSNWKAKLLSPAGRLVLIQAVTSAVPAYYMQSTALPTSICSTLDRINRNFLWGSSEEKKKMHMVGWDKICRAKSLGGLGLYACKPRNVALLAKLNWRLLQEKDALWARTILAKYSPNGVMEIDKRLNRGGSSTWRGIKKGHEVFRKGLHWVVRNGQGVSFWHDKWVGETPIRDVIHGPLLSHEDSFRVCDVVEGVGNWDLSRVSMIIPKPICDSIRAIPVCPLRQQEDCIAWDSRNGDFCLKLAYLLACKPPVGYLHDSPSNWIWKVPTSPRIRFFLWQCYHNSVPVRDTLVARGINIPNTCPRCLGPNESLLHVRVPSPIKWKPPDIGWAKLNTDGASLGNPGIAGGGGIIRDSNGGWVGGFARAIGVTTSVQAELRALKDGLRLAIDLGIPYLAIEMDSLVAVEFVNSKTMPNVFLSAIVGDCRCLLERFERYTLHHIFREANGCADALAKAGCAQLVDFISFTSAPAHVLEALAFDSSSVTRIRHAIVEELAGFGATVHTCSRNEADLNECLSEWRKKGLQVTGSVCDVSSPAQREKLISSASTLFHGKLNILISLHPSSSQALWVSRRCVARSVVGLTLQWVLLRYDLQWVYVGLRWVCGGGFDLRWPFGGSSCVGGPLVGGLLWVCGMGPCGGCELIFDPINNVGTNIAKPTLEYTAEDFSFIMATNFESAYHLSQLAHPLLKASSAGSIVFVSSIAGVVSINIAGSIYAATKGVGSVVFISSVSGFVSLKSMSVQGATKGAINQLTKTLACEWAKDNIRSNVVAPWYIRTSMVEQILSNKEYLEEVYSRTPLRRLGDPKEVSSLVAFLCLPASSYITGQIICVDGGMSVNEQGETKRGDIMVQAGSICRDDRWSLLGVTALVTGGTKGIGHAVVEELAGLGAKVHTCLRNEAQLNACFHDWEMKGFQVTGSVCDVMSQGQRVKLTDTVSSVFSRRLNILVSFNSVRFNSLHST</sequence>
<feature type="compositionally biased region" description="Basic and acidic residues" evidence="5">
    <location>
        <begin position="1"/>
        <end position="27"/>
    </location>
</feature>
<evidence type="ECO:0000259" key="6">
    <source>
        <dbReference type="PROSITE" id="PS50158"/>
    </source>
</evidence>
<proteinExistence type="inferred from homology"/>
<evidence type="ECO:0000259" key="8">
    <source>
        <dbReference type="PROSITE" id="PS50879"/>
    </source>
</evidence>
<dbReference type="InterPro" id="IPR000477">
    <property type="entry name" value="RT_dom"/>
</dbReference>
<keyword evidence="4" id="KW-0862">Zinc</keyword>
<dbReference type="GO" id="GO:0003676">
    <property type="term" value="F:nucleic acid binding"/>
    <property type="evidence" value="ECO:0007669"/>
    <property type="project" value="InterPro"/>
</dbReference>
<keyword evidence="2" id="KW-0560">Oxidoreductase</keyword>
<dbReference type="Pfam" id="PF13561">
    <property type="entry name" value="adh_short_C2"/>
    <property type="match status" value="1"/>
</dbReference>
<dbReference type="InterPro" id="IPR026960">
    <property type="entry name" value="RVT-Znf"/>
</dbReference>
<organism evidence="9">
    <name type="scientific">Fagus sylvatica</name>
    <name type="common">Beechnut</name>
    <dbReference type="NCBI Taxonomy" id="28930"/>
    <lineage>
        <taxon>Eukaryota</taxon>
        <taxon>Viridiplantae</taxon>
        <taxon>Streptophyta</taxon>
        <taxon>Embryophyta</taxon>
        <taxon>Tracheophyta</taxon>
        <taxon>Spermatophyta</taxon>
        <taxon>Magnoliopsida</taxon>
        <taxon>eudicotyledons</taxon>
        <taxon>Gunneridae</taxon>
        <taxon>Pentapetalae</taxon>
        <taxon>rosids</taxon>
        <taxon>fabids</taxon>
        <taxon>Fagales</taxon>
        <taxon>Fagaceae</taxon>
        <taxon>Fagus</taxon>
    </lineage>
</organism>
<protein>
    <submittedName>
        <fullName evidence="9">Uncharacterized protein</fullName>
    </submittedName>
</protein>
<comment type="similarity">
    <text evidence="3">Belongs to the short-chain dehydrogenases/reductases (SDR) family. SDR65C subfamily.</text>
</comment>
<dbReference type="InterPro" id="IPR044730">
    <property type="entry name" value="RNase_H-like_dom_plant"/>
</dbReference>
<feature type="compositionally biased region" description="Basic and acidic residues" evidence="5">
    <location>
        <begin position="396"/>
        <end position="407"/>
    </location>
</feature>
<feature type="domain" description="RNase H type-1" evidence="8">
    <location>
        <begin position="1746"/>
        <end position="1876"/>
    </location>
</feature>
<feature type="region of interest" description="Disordered" evidence="5">
    <location>
        <begin position="1"/>
        <end position="71"/>
    </location>
</feature>
<feature type="region of interest" description="Disordered" evidence="5">
    <location>
        <begin position="394"/>
        <end position="442"/>
    </location>
</feature>
<dbReference type="PRINTS" id="PR00081">
    <property type="entry name" value="GDHRDH"/>
</dbReference>
<evidence type="ECO:0000256" key="2">
    <source>
        <dbReference type="ARBA" id="ARBA00023002"/>
    </source>
</evidence>
<feature type="domain" description="CCHC-type" evidence="6">
    <location>
        <begin position="296"/>
        <end position="310"/>
    </location>
</feature>
<keyword evidence="4" id="KW-0863">Zinc-finger</keyword>
<gene>
    <name evidence="9" type="ORF">FSB_LOCUS6251</name>
</gene>
<evidence type="ECO:0000313" key="9">
    <source>
        <dbReference type="EMBL" id="SPC78369.1"/>
    </source>
</evidence>
<dbReference type="SUPFAM" id="SSF56219">
    <property type="entry name" value="DNase I-like"/>
    <property type="match status" value="1"/>
</dbReference>
<dbReference type="InterPro" id="IPR002156">
    <property type="entry name" value="RNaseH_domain"/>
</dbReference>